<comment type="similarity">
    <text evidence="2">Belongs to the G-protein coupled receptor 2 family. Mth subfamily.</text>
</comment>
<reference evidence="14" key="1">
    <citation type="submission" date="2023-01" db="EMBL/GenBank/DDBJ databases">
        <title>Key to firefly adult light organ development and bioluminescence: homeobox transcription factors regulate luciferase expression and transportation to peroxisome.</title>
        <authorList>
            <person name="Fu X."/>
        </authorList>
    </citation>
    <scope>NUCLEOTIDE SEQUENCE [LARGE SCALE GENOMIC DNA]</scope>
</reference>
<name>A0AAN7NZZ1_9COLE</name>
<comment type="caution">
    <text evidence="13">The sequence shown here is derived from an EMBL/GenBank/DDBJ whole genome shotgun (WGS) entry which is preliminary data.</text>
</comment>
<dbReference type="PROSITE" id="PS50261">
    <property type="entry name" value="G_PROTEIN_RECEP_F2_4"/>
    <property type="match status" value="1"/>
</dbReference>
<dbReference type="PANTHER" id="PTHR47154:SF2">
    <property type="entry name" value="G-PROTEIN COUPLED RECEPTOR MTH-RELATED"/>
    <property type="match status" value="1"/>
</dbReference>
<feature type="transmembrane region" description="Helical" evidence="10">
    <location>
        <begin position="356"/>
        <end position="378"/>
    </location>
</feature>
<feature type="chain" id="PRO_5042945348" description="G-protein coupled receptors family 2 profile 2 domain-containing protein" evidence="11">
    <location>
        <begin position="21"/>
        <end position="458"/>
    </location>
</feature>
<dbReference type="EMBL" id="JARPUR010000007">
    <property type="protein sequence ID" value="KAK4872681.1"/>
    <property type="molecule type" value="Genomic_DNA"/>
</dbReference>
<evidence type="ECO:0000256" key="2">
    <source>
        <dbReference type="ARBA" id="ARBA00008979"/>
    </source>
</evidence>
<dbReference type="InterPro" id="IPR017981">
    <property type="entry name" value="GPCR_2-like_7TM"/>
</dbReference>
<dbReference type="Gene3D" id="2.170.180.11">
    <property type="entry name" value="Methuselah ectodomain, domain 2"/>
    <property type="match status" value="1"/>
</dbReference>
<keyword evidence="7 10" id="KW-0472">Membrane</keyword>
<evidence type="ECO:0000256" key="4">
    <source>
        <dbReference type="ARBA" id="ARBA00022729"/>
    </source>
</evidence>
<keyword evidence="3 10" id="KW-0812">Transmembrane</keyword>
<feature type="transmembrane region" description="Helical" evidence="10">
    <location>
        <begin position="390"/>
        <end position="411"/>
    </location>
</feature>
<protein>
    <recommendedName>
        <fullName evidence="12">G-protein coupled receptors family 2 profile 2 domain-containing protein</fullName>
    </recommendedName>
</protein>
<evidence type="ECO:0000313" key="14">
    <source>
        <dbReference type="Proteomes" id="UP001353858"/>
    </source>
</evidence>
<dbReference type="PANTHER" id="PTHR47154">
    <property type="entry name" value="G-PROTEIN COUPLED RECEPTOR MTH-RELATED"/>
    <property type="match status" value="1"/>
</dbReference>
<dbReference type="InterPro" id="IPR023311">
    <property type="entry name" value="Methusela_ecto_dom_2"/>
</dbReference>
<dbReference type="InterPro" id="IPR000832">
    <property type="entry name" value="GPCR_2_secretin-like"/>
</dbReference>
<evidence type="ECO:0000259" key="12">
    <source>
        <dbReference type="PROSITE" id="PS50261"/>
    </source>
</evidence>
<feature type="transmembrane region" description="Helical" evidence="10">
    <location>
        <begin position="236"/>
        <end position="262"/>
    </location>
</feature>
<sequence>MASVAFLVVIVLNTLQIVLSECDTNNNDPEDDAYAYGTYVYNGTISACNCTKTKICVRKCCHLNYVLIDKLCVRNSTLEFKVDVFDDTVMVNDVLDFRYLPGRMICDSGSTYYRLEPIDFPEDQFYMQRDGRLWQPLVNKHIASDRYCLERFDDIGISAFACFDAIDKVEKKLNTLGMMISMPFLLATFIVYALLPERNIHGKSLMCYVITLFGAYFFLVIMQQHTNVVGPGCTTLGTFCLFFFMVSFLWMNVMSVDIWWTFKVEHKRFLLYSAYTWGVSLLFVIIVTIINQTSPLSAWYKPGIGDGQCWFTIGMPTLIYFYGPLALIIVVNIVLFGRTAWRIKMIQQDTTDKQRFYLYLKLFMAMGVNWSMEVISWVVDWQVEEVYSAVWILTDLCNALYGVFIFFIFVFKRPIWNLLKKRYYLAIGKIQLARTIRASDATSTTMTAISLCQRTTMK</sequence>
<feature type="transmembrane region" description="Helical" evidence="10">
    <location>
        <begin position="176"/>
        <end position="195"/>
    </location>
</feature>
<keyword evidence="6" id="KW-0297">G-protein coupled receptor</keyword>
<keyword evidence="9" id="KW-0807">Transducer</keyword>
<evidence type="ECO:0000256" key="5">
    <source>
        <dbReference type="ARBA" id="ARBA00022989"/>
    </source>
</evidence>
<feature type="transmembrane region" description="Helical" evidence="10">
    <location>
        <begin position="207"/>
        <end position="224"/>
    </location>
</feature>
<dbReference type="InterPro" id="IPR051384">
    <property type="entry name" value="Mth_GPCR"/>
</dbReference>
<feature type="transmembrane region" description="Helical" evidence="10">
    <location>
        <begin position="310"/>
        <end position="335"/>
    </location>
</feature>
<comment type="subcellular location">
    <subcellularLocation>
        <location evidence="1">Endomembrane system</location>
        <topology evidence="1">Multi-pass membrane protein</topology>
    </subcellularLocation>
</comment>
<evidence type="ECO:0000256" key="1">
    <source>
        <dbReference type="ARBA" id="ARBA00004127"/>
    </source>
</evidence>
<evidence type="ECO:0000256" key="10">
    <source>
        <dbReference type="SAM" id="Phobius"/>
    </source>
</evidence>
<evidence type="ECO:0000256" key="9">
    <source>
        <dbReference type="ARBA" id="ARBA00023224"/>
    </source>
</evidence>
<dbReference type="CDD" id="cd15039">
    <property type="entry name" value="7tmB3_Methuselah-like"/>
    <property type="match status" value="1"/>
</dbReference>
<proteinExistence type="inferred from homology"/>
<dbReference type="GO" id="GO:0008528">
    <property type="term" value="F:G protein-coupled peptide receptor activity"/>
    <property type="evidence" value="ECO:0007669"/>
    <property type="project" value="TreeGrafter"/>
</dbReference>
<evidence type="ECO:0000256" key="7">
    <source>
        <dbReference type="ARBA" id="ARBA00023136"/>
    </source>
</evidence>
<keyword evidence="8" id="KW-0675">Receptor</keyword>
<dbReference type="Gene3D" id="1.20.1070.10">
    <property type="entry name" value="Rhodopsin 7-helix transmembrane proteins"/>
    <property type="match status" value="1"/>
</dbReference>
<evidence type="ECO:0000313" key="13">
    <source>
        <dbReference type="EMBL" id="KAK4872681.1"/>
    </source>
</evidence>
<evidence type="ECO:0000256" key="3">
    <source>
        <dbReference type="ARBA" id="ARBA00022692"/>
    </source>
</evidence>
<dbReference type="SUPFAM" id="SSF63877">
    <property type="entry name" value="Methuselah ectodomain"/>
    <property type="match status" value="1"/>
</dbReference>
<dbReference type="GO" id="GO:0007166">
    <property type="term" value="P:cell surface receptor signaling pathway"/>
    <property type="evidence" value="ECO:0007669"/>
    <property type="project" value="InterPro"/>
</dbReference>
<gene>
    <name evidence="13" type="ORF">RN001_014710</name>
</gene>
<feature type="signal peptide" evidence="11">
    <location>
        <begin position="1"/>
        <end position="20"/>
    </location>
</feature>
<feature type="domain" description="G-protein coupled receptors family 2 profile 2" evidence="12">
    <location>
        <begin position="170"/>
        <end position="413"/>
    </location>
</feature>
<dbReference type="GO" id="GO:0005886">
    <property type="term" value="C:plasma membrane"/>
    <property type="evidence" value="ECO:0007669"/>
    <property type="project" value="TreeGrafter"/>
</dbReference>
<accession>A0AAN7NZZ1</accession>
<evidence type="ECO:0000256" key="11">
    <source>
        <dbReference type="SAM" id="SignalP"/>
    </source>
</evidence>
<keyword evidence="5 10" id="KW-1133">Transmembrane helix</keyword>
<dbReference type="InterPro" id="IPR036272">
    <property type="entry name" value="Methuselah_N_sf"/>
</dbReference>
<feature type="transmembrane region" description="Helical" evidence="10">
    <location>
        <begin position="269"/>
        <end position="290"/>
    </location>
</feature>
<dbReference type="GO" id="GO:0012505">
    <property type="term" value="C:endomembrane system"/>
    <property type="evidence" value="ECO:0007669"/>
    <property type="project" value="UniProtKB-SubCell"/>
</dbReference>
<organism evidence="13 14">
    <name type="scientific">Aquatica leii</name>
    <dbReference type="NCBI Taxonomy" id="1421715"/>
    <lineage>
        <taxon>Eukaryota</taxon>
        <taxon>Metazoa</taxon>
        <taxon>Ecdysozoa</taxon>
        <taxon>Arthropoda</taxon>
        <taxon>Hexapoda</taxon>
        <taxon>Insecta</taxon>
        <taxon>Pterygota</taxon>
        <taxon>Neoptera</taxon>
        <taxon>Endopterygota</taxon>
        <taxon>Coleoptera</taxon>
        <taxon>Polyphaga</taxon>
        <taxon>Elateriformia</taxon>
        <taxon>Elateroidea</taxon>
        <taxon>Lampyridae</taxon>
        <taxon>Luciolinae</taxon>
        <taxon>Aquatica</taxon>
    </lineage>
</organism>
<dbReference type="Pfam" id="PF00002">
    <property type="entry name" value="7tm_2"/>
    <property type="match status" value="1"/>
</dbReference>
<evidence type="ECO:0000256" key="6">
    <source>
        <dbReference type="ARBA" id="ARBA00023040"/>
    </source>
</evidence>
<dbReference type="AlphaFoldDB" id="A0AAN7NZZ1"/>
<keyword evidence="14" id="KW-1185">Reference proteome</keyword>
<dbReference type="Proteomes" id="UP001353858">
    <property type="component" value="Unassembled WGS sequence"/>
</dbReference>
<keyword evidence="4 11" id="KW-0732">Signal</keyword>
<evidence type="ECO:0000256" key="8">
    <source>
        <dbReference type="ARBA" id="ARBA00023170"/>
    </source>
</evidence>